<dbReference type="InterPro" id="IPR035965">
    <property type="entry name" value="PAS-like_dom_sf"/>
</dbReference>
<reference evidence="3" key="1">
    <citation type="submission" date="2021-04" db="EMBL/GenBank/DDBJ databases">
        <title>Draft genome sequence data of methanotrophic Methylovulum sp. strain S1L and Methylomonas sp. strain S2AM isolated from boreal lake water columns.</title>
        <authorList>
            <person name="Rissanen A.J."/>
            <person name="Mangayil R."/>
            <person name="Svenning M.M."/>
            <person name="Khanongnuch R."/>
        </authorList>
    </citation>
    <scope>NUCLEOTIDE SEQUENCE</scope>
    <source>
        <strain evidence="3">S2AM</strain>
    </source>
</reference>
<dbReference type="InterPro" id="IPR035919">
    <property type="entry name" value="EAL_sf"/>
</dbReference>
<dbReference type="AlphaFoldDB" id="A0A975MR97"/>
<feature type="domain" description="EAL" evidence="1">
    <location>
        <begin position="451"/>
        <end position="705"/>
    </location>
</feature>
<dbReference type="SUPFAM" id="SSF55781">
    <property type="entry name" value="GAF domain-like"/>
    <property type="match status" value="1"/>
</dbReference>
<dbReference type="Gene3D" id="3.20.20.450">
    <property type="entry name" value="EAL domain"/>
    <property type="match status" value="1"/>
</dbReference>
<dbReference type="InterPro" id="IPR003018">
    <property type="entry name" value="GAF"/>
</dbReference>
<dbReference type="Gene3D" id="3.30.70.270">
    <property type="match status" value="1"/>
</dbReference>
<dbReference type="InterPro" id="IPR000160">
    <property type="entry name" value="GGDEF_dom"/>
</dbReference>
<accession>A0A975MR97</accession>
<dbReference type="InterPro" id="IPR001633">
    <property type="entry name" value="EAL_dom"/>
</dbReference>
<name>A0A975MR97_9GAMM</name>
<dbReference type="NCBIfam" id="TIGR00254">
    <property type="entry name" value="GGDEF"/>
    <property type="match status" value="1"/>
</dbReference>
<dbReference type="Proteomes" id="UP000676649">
    <property type="component" value="Chromosome"/>
</dbReference>
<dbReference type="InterPro" id="IPR000014">
    <property type="entry name" value="PAS"/>
</dbReference>
<gene>
    <name evidence="3" type="ORF">KEF85_08290</name>
</gene>
<protein>
    <submittedName>
        <fullName evidence="3">EAL domain-containing protein</fullName>
    </submittedName>
</protein>
<dbReference type="NCBIfam" id="TIGR00229">
    <property type="entry name" value="sensory_box"/>
    <property type="match status" value="1"/>
</dbReference>
<dbReference type="CDD" id="cd01948">
    <property type="entry name" value="EAL"/>
    <property type="match status" value="1"/>
</dbReference>
<evidence type="ECO:0000259" key="1">
    <source>
        <dbReference type="PROSITE" id="PS50883"/>
    </source>
</evidence>
<dbReference type="SUPFAM" id="SSF55785">
    <property type="entry name" value="PYP-like sensor domain (PAS domain)"/>
    <property type="match status" value="1"/>
</dbReference>
<dbReference type="PANTHER" id="PTHR44757">
    <property type="entry name" value="DIGUANYLATE CYCLASE DGCP"/>
    <property type="match status" value="1"/>
</dbReference>
<feature type="domain" description="GGDEF" evidence="2">
    <location>
        <begin position="304"/>
        <end position="442"/>
    </location>
</feature>
<dbReference type="PANTHER" id="PTHR44757:SF2">
    <property type="entry name" value="BIOFILM ARCHITECTURE MAINTENANCE PROTEIN MBAA"/>
    <property type="match status" value="1"/>
</dbReference>
<dbReference type="Gene3D" id="3.30.450.20">
    <property type="entry name" value="PAS domain"/>
    <property type="match status" value="1"/>
</dbReference>
<dbReference type="InterPro" id="IPR043128">
    <property type="entry name" value="Rev_trsase/Diguanyl_cyclase"/>
</dbReference>
<dbReference type="InterPro" id="IPR029016">
    <property type="entry name" value="GAF-like_dom_sf"/>
</dbReference>
<dbReference type="Gene3D" id="3.30.450.40">
    <property type="match status" value="1"/>
</dbReference>
<dbReference type="CDD" id="cd00130">
    <property type="entry name" value="PAS"/>
    <property type="match status" value="1"/>
</dbReference>
<dbReference type="Pfam" id="PF13185">
    <property type="entry name" value="GAF_2"/>
    <property type="match status" value="1"/>
</dbReference>
<keyword evidence="4" id="KW-1185">Reference proteome</keyword>
<dbReference type="Pfam" id="PF00990">
    <property type="entry name" value="GGDEF"/>
    <property type="match status" value="1"/>
</dbReference>
<evidence type="ECO:0000259" key="2">
    <source>
        <dbReference type="PROSITE" id="PS50887"/>
    </source>
</evidence>
<dbReference type="Pfam" id="PF00563">
    <property type="entry name" value="EAL"/>
    <property type="match status" value="1"/>
</dbReference>
<organism evidence="3 4">
    <name type="scientific">Methylomonas paludis</name>
    <dbReference type="NCBI Taxonomy" id="1173101"/>
    <lineage>
        <taxon>Bacteria</taxon>
        <taxon>Pseudomonadati</taxon>
        <taxon>Pseudomonadota</taxon>
        <taxon>Gammaproteobacteria</taxon>
        <taxon>Methylococcales</taxon>
        <taxon>Methylococcaceae</taxon>
        <taxon>Methylomonas</taxon>
    </lineage>
</organism>
<dbReference type="SUPFAM" id="SSF141868">
    <property type="entry name" value="EAL domain-like"/>
    <property type="match status" value="1"/>
</dbReference>
<proteinExistence type="predicted"/>
<dbReference type="PROSITE" id="PS50887">
    <property type="entry name" value="GGDEF"/>
    <property type="match status" value="1"/>
</dbReference>
<dbReference type="EMBL" id="CP073754">
    <property type="protein sequence ID" value="QWF72532.1"/>
    <property type="molecule type" value="Genomic_DNA"/>
</dbReference>
<dbReference type="SMART" id="SM00065">
    <property type="entry name" value="GAF"/>
    <property type="match status" value="1"/>
</dbReference>
<dbReference type="SMART" id="SM00267">
    <property type="entry name" value="GGDEF"/>
    <property type="match status" value="1"/>
</dbReference>
<dbReference type="PROSITE" id="PS50883">
    <property type="entry name" value="EAL"/>
    <property type="match status" value="1"/>
</dbReference>
<dbReference type="InterPro" id="IPR029787">
    <property type="entry name" value="Nucleotide_cyclase"/>
</dbReference>
<dbReference type="KEGG" id="mpad:KEF85_08290"/>
<dbReference type="InterPro" id="IPR052155">
    <property type="entry name" value="Biofilm_reg_signaling"/>
</dbReference>
<dbReference type="SUPFAM" id="SSF55073">
    <property type="entry name" value="Nucleotide cyclase"/>
    <property type="match status" value="1"/>
</dbReference>
<dbReference type="SMART" id="SM00052">
    <property type="entry name" value="EAL"/>
    <property type="match status" value="1"/>
</dbReference>
<evidence type="ECO:0000313" key="3">
    <source>
        <dbReference type="EMBL" id="QWF72532.1"/>
    </source>
</evidence>
<sequence length="711" mass="78602">MLGYSHLEFLGKKLWEVGSFADISQSKEIFAALQLSGYVRYENLPLTTKTGLRIQVEFVSNSYDCEGIKVIQCNIRDITERKALDSQILRHIQLYAALSQCNKAIVHCVDQQQLFLQICRAAVEYGGMKTAFIGLIDADTQILRIAASFGESAAELSDIEISACPDSPFGQGPIGIAIRTRTPFWCQDFGHDPLNIPWLERGKTAGWAASACLPLYHNQQVIGAFVLYSSAKNSFDAAACDLLVEMATDISFALDNLAREVLRKQAEADIAQLAFYDPLTALPNRRLLHNRLQQTLNTEFEPGKHSAMFMIDLDNFKNLNDSLGHNIGDLLLIEVAKRLQACVSATATVARLGGDEFIVLVSDLDTQLATATSQAAAIGHKILAAISQVYSLKGNEYHGSTSIGISLFTSGNTSETELLKHTDTAMYQAKSVGGNNQYFYNPALQAALEIRTELGRDLHSAISGHQLSLYYQAQVDNKRQVLGAEVLLRWQHPQRGLISPLLFIPLTEEKGVIIDIGHWVLESACMQLKAWEADPRFSALKIAVNVSARQFYQVDFVEQVICILRNTAVDPHKLKLELTESVVMDDIDGTIVKMHALRRYGVSFSLDDFGTGYSSLSYLTQLPVDQLKIDQSFVHNIGVKHSDAIIVQTIIGMADNLGMEVLAEGVETEAQRLFLEQHGCRHYQGFLFCRPAPIAELETLVIPAPAAHIII</sequence>
<evidence type="ECO:0000313" key="4">
    <source>
        <dbReference type="Proteomes" id="UP000676649"/>
    </source>
</evidence>
<dbReference type="CDD" id="cd01949">
    <property type="entry name" value="GGDEF"/>
    <property type="match status" value="1"/>
</dbReference>